<feature type="compositionally biased region" description="Low complexity" evidence="1">
    <location>
        <begin position="52"/>
        <end position="74"/>
    </location>
</feature>
<protein>
    <submittedName>
        <fullName evidence="2">Uncharacterized protein</fullName>
    </submittedName>
</protein>
<dbReference type="HOGENOM" id="CLU_2672013_0_0_1"/>
<proteinExistence type="predicted"/>
<organism evidence="2 3">
    <name type="scientific">Pisolithus microcarpus 441</name>
    <dbReference type="NCBI Taxonomy" id="765257"/>
    <lineage>
        <taxon>Eukaryota</taxon>
        <taxon>Fungi</taxon>
        <taxon>Dikarya</taxon>
        <taxon>Basidiomycota</taxon>
        <taxon>Agaricomycotina</taxon>
        <taxon>Agaricomycetes</taxon>
        <taxon>Agaricomycetidae</taxon>
        <taxon>Boletales</taxon>
        <taxon>Sclerodermatineae</taxon>
        <taxon>Pisolithaceae</taxon>
        <taxon>Pisolithus</taxon>
    </lineage>
</organism>
<feature type="region of interest" description="Disordered" evidence="1">
    <location>
        <begin position="1"/>
        <end position="33"/>
    </location>
</feature>
<gene>
    <name evidence="2" type="ORF">PISMIDRAFT_13878</name>
</gene>
<evidence type="ECO:0000256" key="1">
    <source>
        <dbReference type="SAM" id="MobiDB-lite"/>
    </source>
</evidence>
<dbReference type="EMBL" id="KN833790">
    <property type="protein sequence ID" value="KIK19111.1"/>
    <property type="molecule type" value="Genomic_DNA"/>
</dbReference>
<accession>A0A0C9YR55</accession>
<keyword evidence="3" id="KW-1185">Reference proteome</keyword>
<dbReference type="AlphaFoldDB" id="A0A0C9YR55"/>
<reference evidence="2 3" key="1">
    <citation type="submission" date="2014-04" db="EMBL/GenBank/DDBJ databases">
        <authorList>
            <consortium name="DOE Joint Genome Institute"/>
            <person name="Kuo A."/>
            <person name="Kohler A."/>
            <person name="Costa M.D."/>
            <person name="Nagy L.G."/>
            <person name="Floudas D."/>
            <person name="Copeland A."/>
            <person name="Barry K.W."/>
            <person name="Cichocki N."/>
            <person name="Veneault-Fourrey C."/>
            <person name="LaButti K."/>
            <person name="Lindquist E.A."/>
            <person name="Lipzen A."/>
            <person name="Lundell T."/>
            <person name="Morin E."/>
            <person name="Murat C."/>
            <person name="Sun H."/>
            <person name="Tunlid A."/>
            <person name="Henrissat B."/>
            <person name="Grigoriev I.V."/>
            <person name="Hibbett D.S."/>
            <person name="Martin F."/>
            <person name="Nordberg H.P."/>
            <person name="Cantor M.N."/>
            <person name="Hua S.X."/>
        </authorList>
    </citation>
    <scope>NUCLEOTIDE SEQUENCE [LARGE SCALE GENOMIC DNA]</scope>
    <source>
        <strain evidence="2 3">441</strain>
    </source>
</reference>
<feature type="region of interest" description="Disordered" evidence="1">
    <location>
        <begin position="52"/>
        <end position="80"/>
    </location>
</feature>
<evidence type="ECO:0000313" key="3">
    <source>
        <dbReference type="Proteomes" id="UP000054018"/>
    </source>
</evidence>
<evidence type="ECO:0000313" key="2">
    <source>
        <dbReference type="EMBL" id="KIK19111.1"/>
    </source>
</evidence>
<dbReference type="Proteomes" id="UP000054018">
    <property type="component" value="Unassembled WGS sequence"/>
</dbReference>
<sequence length="80" mass="8420">MPPLPNQEVAPITDTYHRNKSLPTPILDSTQRPTPVFIGLRPYVTISQAPLESPTPAAASSTATLPQTASLAPAESVSDP</sequence>
<reference evidence="3" key="2">
    <citation type="submission" date="2015-01" db="EMBL/GenBank/DDBJ databases">
        <title>Evolutionary Origins and Diversification of the Mycorrhizal Mutualists.</title>
        <authorList>
            <consortium name="DOE Joint Genome Institute"/>
            <consortium name="Mycorrhizal Genomics Consortium"/>
            <person name="Kohler A."/>
            <person name="Kuo A."/>
            <person name="Nagy L.G."/>
            <person name="Floudas D."/>
            <person name="Copeland A."/>
            <person name="Barry K.W."/>
            <person name="Cichocki N."/>
            <person name="Veneault-Fourrey C."/>
            <person name="LaButti K."/>
            <person name="Lindquist E.A."/>
            <person name="Lipzen A."/>
            <person name="Lundell T."/>
            <person name="Morin E."/>
            <person name="Murat C."/>
            <person name="Riley R."/>
            <person name="Ohm R."/>
            <person name="Sun H."/>
            <person name="Tunlid A."/>
            <person name="Henrissat B."/>
            <person name="Grigoriev I.V."/>
            <person name="Hibbett D.S."/>
            <person name="Martin F."/>
        </authorList>
    </citation>
    <scope>NUCLEOTIDE SEQUENCE [LARGE SCALE GENOMIC DNA]</scope>
    <source>
        <strain evidence="3">441</strain>
    </source>
</reference>
<name>A0A0C9YR55_9AGAM</name>